<keyword evidence="10" id="KW-1185">Reference proteome</keyword>
<protein>
    <recommendedName>
        <fullName evidence="1">site-specific DNA-methyltransferase (adenine-specific)</fullName>
        <ecNumber evidence="1">2.1.1.72</ecNumber>
    </recommendedName>
</protein>
<dbReference type="Pfam" id="PF07669">
    <property type="entry name" value="Eco57I"/>
    <property type="match status" value="1"/>
</dbReference>
<dbReference type="SUPFAM" id="SSF53335">
    <property type="entry name" value="S-adenosyl-L-methionine-dependent methyltransferases"/>
    <property type="match status" value="1"/>
</dbReference>
<accession>A0ABS5B2E6</accession>
<evidence type="ECO:0000256" key="7">
    <source>
        <dbReference type="ARBA" id="ARBA00047942"/>
    </source>
</evidence>
<dbReference type="Gene3D" id="3.40.50.150">
    <property type="entry name" value="Vaccinia Virus protein VP39"/>
    <property type="match status" value="1"/>
</dbReference>
<dbReference type="PANTHER" id="PTHR33841">
    <property type="entry name" value="DNA METHYLTRANSFERASE YEEA-RELATED"/>
    <property type="match status" value="1"/>
</dbReference>
<evidence type="ECO:0000313" key="9">
    <source>
        <dbReference type="EMBL" id="MBP2623011.1"/>
    </source>
</evidence>
<comment type="caution">
    <text evidence="9">The sequence shown here is derived from an EMBL/GenBank/DDBJ whole genome shotgun (WGS) entry which is preliminary data.</text>
</comment>
<evidence type="ECO:0000256" key="3">
    <source>
        <dbReference type="ARBA" id="ARBA00022679"/>
    </source>
</evidence>
<dbReference type="InterPro" id="IPR011639">
    <property type="entry name" value="MethylTrfase_TaqI-like_dom"/>
</dbReference>
<organism evidence="9 10">
    <name type="scientific">Streptococcus oricebi</name>
    <dbReference type="NCBI Taxonomy" id="1547447"/>
    <lineage>
        <taxon>Bacteria</taxon>
        <taxon>Bacillati</taxon>
        <taxon>Bacillota</taxon>
        <taxon>Bacilli</taxon>
        <taxon>Lactobacillales</taxon>
        <taxon>Streptococcaceae</taxon>
        <taxon>Streptococcus</taxon>
    </lineage>
</organism>
<keyword evidence="5" id="KW-0680">Restriction system</keyword>
<dbReference type="PRINTS" id="PR00507">
    <property type="entry name" value="N12N6MTFRASE"/>
</dbReference>
<keyword evidence="2" id="KW-0489">Methyltransferase</keyword>
<dbReference type="InterPro" id="IPR002052">
    <property type="entry name" value="DNA_methylase_N6_adenine_CS"/>
</dbReference>
<dbReference type="PROSITE" id="PS00092">
    <property type="entry name" value="N6_MTASE"/>
    <property type="match status" value="1"/>
</dbReference>
<comment type="catalytic activity">
    <reaction evidence="7">
        <text>a 2'-deoxyadenosine in DNA + S-adenosyl-L-methionine = an N(6)-methyl-2'-deoxyadenosine in DNA + S-adenosyl-L-homocysteine + H(+)</text>
        <dbReference type="Rhea" id="RHEA:15197"/>
        <dbReference type="Rhea" id="RHEA-COMP:12418"/>
        <dbReference type="Rhea" id="RHEA-COMP:12419"/>
        <dbReference type="ChEBI" id="CHEBI:15378"/>
        <dbReference type="ChEBI" id="CHEBI:57856"/>
        <dbReference type="ChEBI" id="CHEBI:59789"/>
        <dbReference type="ChEBI" id="CHEBI:90615"/>
        <dbReference type="ChEBI" id="CHEBI:90616"/>
        <dbReference type="EC" id="2.1.1.72"/>
    </reaction>
</comment>
<dbReference type="InterPro" id="IPR050953">
    <property type="entry name" value="N4_N6_ade-DNA_methylase"/>
</dbReference>
<dbReference type="InterPro" id="IPR029063">
    <property type="entry name" value="SAM-dependent_MTases_sf"/>
</dbReference>
<keyword evidence="3" id="KW-0808">Transferase</keyword>
<dbReference type="EC" id="2.1.1.72" evidence="1"/>
<evidence type="ECO:0000256" key="6">
    <source>
        <dbReference type="ARBA" id="ARBA00023125"/>
    </source>
</evidence>
<evidence type="ECO:0000256" key="1">
    <source>
        <dbReference type="ARBA" id="ARBA00011900"/>
    </source>
</evidence>
<evidence type="ECO:0000256" key="4">
    <source>
        <dbReference type="ARBA" id="ARBA00022691"/>
    </source>
</evidence>
<dbReference type="EMBL" id="PRDG01000002">
    <property type="protein sequence ID" value="MBP2623011.1"/>
    <property type="molecule type" value="Genomic_DNA"/>
</dbReference>
<feature type="domain" description="Type II methyltransferase M.TaqI-like" evidence="8">
    <location>
        <begin position="89"/>
        <end position="237"/>
    </location>
</feature>
<dbReference type="Proteomes" id="UP001519296">
    <property type="component" value="Unassembled WGS sequence"/>
</dbReference>
<keyword evidence="6" id="KW-0238">DNA-binding</keyword>
<evidence type="ECO:0000256" key="2">
    <source>
        <dbReference type="ARBA" id="ARBA00022603"/>
    </source>
</evidence>
<sequence>MLKRYNNYIFVKKGYNLKETKFIKENGIFYTSENLANIMISQLDIDYSTDFNIIEPAVGEGHILYYIVLNFLENNRNKETKFLISFLENNVAGFDIRKEAVNKCISKLNYLTSQYFEETVNWNIKQLDALLQKKRILREFARYSYVISNPPFVSRRNMTKKNVEFLKENSHFCMKYNYDLYYYFFEIGLELWNGKGKIVYITPNSYIRARGARTMVKYLVDNNLIETIIDFDDELLFENAMTYSAITALSKGNKVLNLKDKFRNIIEQKEYSMIVKENYEIYSHPFLFKKVSEHKKLSEIAEIRNGLATLNDKVFIINSQDIVRQYKNKVIILKNGVEYELERSSLKKVTRISDFSNDRFLIFPYKKSNQTYMRMDNIDKKLPLTYKYLSETLNSEYQKKYGVYFGRTQGFSGYDEQKIVISKIASLNGSAFKILENGFIMSGISIKLTDNRYDIEKLVEYLNSNEIVNYLEKVSKNYSSGYRSISTTDLKYIPIPSDRKR</sequence>
<dbReference type="PANTHER" id="PTHR33841:SF6">
    <property type="entry name" value="TYPE II METHYLTRANSFERASE M.HINDII"/>
    <property type="match status" value="1"/>
</dbReference>
<reference evidence="9 10" key="1">
    <citation type="submission" date="2018-02" db="EMBL/GenBank/DDBJ databases">
        <title>Draft genome sequence of Streptococcus oricebi CCUG 70868T type strain.</title>
        <authorList>
            <person name="Mendez V."/>
            <person name="Salva-Serra F."/>
            <person name="Jaen-Luchoro D."/>
            <person name="Gonzales-Siles L."/>
            <person name="Karlsson R."/>
            <person name="Engstrom-Jakobsson H."/>
            <person name="Busquets A."/>
            <person name="Gomila M."/>
            <person name="Pineiro-Iglesias B."/>
            <person name="Bennasar-Figueras A."/>
            <person name="Seeger M."/>
            <person name="Moore E."/>
        </authorList>
    </citation>
    <scope>NUCLEOTIDE SEQUENCE [LARGE SCALE GENOMIC DNA]</scope>
    <source>
        <strain evidence="9 10">CCUG 70868</strain>
    </source>
</reference>
<keyword evidence="4" id="KW-0949">S-adenosyl-L-methionine</keyword>
<evidence type="ECO:0000259" key="8">
    <source>
        <dbReference type="Pfam" id="PF07669"/>
    </source>
</evidence>
<name>A0ABS5B2E6_9STRE</name>
<evidence type="ECO:0000256" key="5">
    <source>
        <dbReference type="ARBA" id="ARBA00022747"/>
    </source>
</evidence>
<gene>
    <name evidence="9" type="ORF">C4K46_03550</name>
</gene>
<evidence type="ECO:0000313" key="10">
    <source>
        <dbReference type="Proteomes" id="UP001519296"/>
    </source>
</evidence>
<proteinExistence type="predicted"/>